<gene>
    <name evidence="2" type="ORF">HCR76_15890</name>
</gene>
<keyword evidence="3" id="KW-1185">Reference proteome</keyword>
<dbReference type="RefSeq" id="WP_166987035.1">
    <property type="nucleotide sequence ID" value="NZ_CP061169.1"/>
</dbReference>
<dbReference type="Gene3D" id="3.40.190.10">
    <property type="entry name" value="Periplasmic binding protein-like II"/>
    <property type="match status" value="1"/>
</dbReference>
<keyword evidence="1" id="KW-0732">Signal</keyword>
<dbReference type="EMBL" id="CP061169">
    <property type="protein sequence ID" value="QPZ38247.1"/>
    <property type="molecule type" value="Genomic_DNA"/>
</dbReference>
<dbReference type="Proteomes" id="UP000662814">
    <property type="component" value="Chromosome"/>
</dbReference>
<dbReference type="InterPro" id="IPR050490">
    <property type="entry name" value="Bact_solute-bd_prot1"/>
</dbReference>
<reference evidence="2 3" key="1">
    <citation type="submission" date="2020-12" db="EMBL/GenBank/DDBJ databases">
        <title>Microbacterium sp. HY060.</title>
        <authorList>
            <person name="Zhou J."/>
        </authorList>
    </citation>
    <scope>NUCLEOTIDE SEQUENCE [LARGE SCALE GENOMIC DNA]</scope>
    <source>
        <strain evidence="2 3">HY60</strain>
    </source>
</reference>
<protein>
    <submittedName>
        <fullName evidence="2">Extracellular solute-binding protein</fullName>
    </submittedName>
</protein>
<dbReference type="PANTHER" id="PTHR43649">
    <property type="entry name" value="ARABINOSE-BINDING PROTEIN-RELATED"/>
    <property type="match status" value="1"/>
</dbReference>
<accession>A0ABX6YHK7</accession>
<name>A0ABX6YHK7_9MICO</name>
<dbReference type="InterPro" id="IPR006059">
    <property type="entry name" value="SBP"/>
</dbReference>
<evidence type="ECO:0000313" key="3">
    <source>
        <dbReference type="Proteomes" id="UP000662814"/>
    </source>
</evidence>
<evidence type="ECO:0000313" key="2">
    <source>
        <dbReference type="EMBL" id="QPZ38247.1"/>
    </source>
</evidence>
<dbReference type="Pfam" id="PF13416">
    <property type="entry name" value="SBP_bac_8"/>
    <property type="match status" value="1"/>
</dbReference>
<sequence length="443" mass="47918">MNTPRKRVAIAALAVAALGLSACSGGDSGNADGSETIMAVVWPGPEGDAMEAVAKEYNEGQGKKDKVQVKTVLLGREDTFNKEATEMATKSSEFDVYWTASYILEQHAAYLEPLNDVNLDAFMPKAVDALTIDDNVYGLPLDVSMHYLMYREDLVSALLDDESAWDTFGDISEKVVGERLEPKDPNEWTWDDYNATAAYFTQTLNPDSPTEFGTALAGKNTPFNAMFWDNVLWGSGGQWLDGSDAVLDSHAAEKAMEIYQTAYDNKLVPPGSVQGDFNELQASMQSGSIALMQQWAAGYETLNDPEQSPKTAGKLALAPVPGQKAHVHFLAAGLNKFSEKKDAANKWLSYLGTEGAQQSYAEAGGIPSVADVLTKQAENNQVLGHLAEDVDKYGYVEERFNKATQYQGFVALGNALSAGWVGNESIDAALKAAQEAMSELAEK</sequence>
<feature type="chain" id="PRO_5047112891" evidence="1">
    <location>
        <begin position="25"/>
        <end position="443"/>
    </location>
</feature>
<feature type="signal peptide" evidence="1">
    <location>
        <begin position="1"/>
        <end position="24"/>
    </location>
</feature>
<evidence type="ECO:0000256" key="1">
    <source>
        <dbReference type="SAM" id="SignalP"/>
    </source>
</evidence>
<dbReference type="SUPFAM" id="SSF53850">
    <property type="entry name" value="Periplasmic binding protein-like II"/>
    <property type="match status" value="1"/>
</dbReference>
<dbReference type="PROSITE" id="PS51257">
    <property type="entry name" value="PROKAR_LIPOPROTEIN"/>
    <property type="match status" value="1"/>
</dbReference>
<organism evidence="2 3">
    <name type="scientific">Paramicrobacterium chengjingii</name>
    <dbReference type="NCBI Taxonomy" id="2769067"/>
    <lineage>
        <taxon>Bacteria</taxon>
        <taxon>Bacillati</taxon>
        <taxon>Actinomycetota</taxon>
        <taxon>Actinomycetes</taxon>
        <taxon>Micrococcales</taxon>
        <taxon>Microbacteriaceae</taxon>
        <taxon>Paramicrobacterium</taxon>
    </lineage>
</organism>
<dbReference type="PANTHER" id="PTHR43649:SF12">
    <property type="entry name" value="DIACETYLCHITOBIOSE BINDING PROTEIN DASA"/>
    <property type="match status" value="1"/>
</dbReference>
<proteinExistence type="predicted"/>